<organism evidence="2 3">
    <name type="scientific">Catellatospora bangladeshensis</name>
    <dbReference type="NCBI Taxonomy" id="310355"/>
    <lineage>
        <taxon>Bacteria</taxon>
        <taxon>Bacillati</taxon>
        <taxon>Actinomycetota</taxon>
        <taxon>Actinomycetes</taxon>
        <taxon>Micromonosporales</taxon>
        <taxon>Micromonosporaceae</taxon>
        <taxon>Catellatospora</taxon>
    </lineage>
</organism>
<sequence length="62" mass="6360">MYQFEADAAGLGIVPQPSPADTAMPESQSLCDGCGQPSPCSAVTHAEQRDLAADFAKGYSGL</sequence>
<keyword evidence="3" id="KW-1185">Reference proteome</keyword>
<gene>
    <name evidence="2" type="ORF">Cba03nite_42360</name>
</gene>
<proteinExistence type="predicted"/>
<protein>
    <submittedName>
        <fullName evidence="2">Uncharacterized protein</fullName>
    </submittedName>
</protein>
<dbReference type="EMBL" id="BONF01000025">
    <property type="protein sequence ID" value="GIF82887.1"/>
    <property type="molecule type" value="Genomic_DNA"/>
</dbReference>
<dbReference type="AlphaFoldDB" id="A0A8J3NJB6"/>
<evidence type="ECO:0000313" key="3">
    <source>
        <dbReference type="Proteomes" id="UP000601223"/>
    </source>
</evidence>
<name>A0A8J3NJB6_9ACTN</name>
<comment type="caution">
    <text evidence="2">The sequence shown here is derived from an EMBL/GenBank/DDBJ whole genome shotgun (WGS) entry which is preliminary data.</text>
</comment>
<feature type="region of interest" description="Disordered" evidence="1">
    <location>
        <begin position="1"/>
        <end position="30"/>
    </location>
</feature>
<accession>A0A8J3NJB6</accession>
<evidence type="ECO:0000256" key="1">
    <source>
        <dbReference type="SAM" id="MobiDB-lite"/>
    </source>
</evidence>
<reference evidence="2 3" key="1">
    <citation type="submission" date="2021-01" db="EMBL/GenBank/DDBJ databases">
        <title>Whole genome shotgun sequence of Catellatospora bangladeshensis NBRC 107357.</title>
        <authorList>
            <person name="Komaki H."/>
            <person name="Tamura T."/>
        </authorList>
    </citation>
    <scope>NUCLEOTIDE SEQUENCE [LARGE SCALE GENOMIC DNA]</scope>
    <source>
        <strain evidence="2 3">NBRC 107357</strain>
    </source>
</reference>
<evidence type="ECO:0000313" key="2">
    <source>
        <dbReference type="EMBL" id="GIF82887.1"/>
    </source>
</evidence>
<dbReference type="RefSeq" id="WP_203748823.1">
    <property type="nucleotide sequence ID" value="NZ_BONF01000025.1"/>
</dbReference>
<dbReference type="Proteomes" id="UP000601223">
    <property type="component" value="Unassembled WGS sequence"/>
</dbReference>